<keyword evidence="1 3" id="KW-0808">Transferase</keyword>
<evidence type="ECO:0000313" key="4">
    <source>
        <dbReference type="Proteomes" id="UP000296706"/>
    </source>
</evidence>
<dbReference type="InterPro" id="IPR013216">
    <property type="entry name" value="Methyltransf_11"/>
</dbReference>
<keyword evidence="4" id="KW-1185">Reference proteome</keyword>
<dbReference type="GO" id="GO:0032259">
    <property type="term" value="P:methylation"/>
    <property type="evidence" value="ECO:0007669"/>
    <property type="project" value="UniProtKB-KW"/>
</dbReference>
<dbReference type="InterPro" id="IPR050447">
    <property type="entry name" value="Erg6_SMT_methyltransf"/>
</dbReference>
<dbReference type="Gene3D" id="3.40.50.150">
    <property type="entry name" value="Vaccinia Virus protein VP39"/>
    <property type="match status" value="1"/>
</dbReference>
<gene>
    <name evidence="3" type="ORF">DV733_09600</name>
</gene>
<name>A0A4D6HE77_9EURY</name>
<dbReference type="CDD" id="cd02440">
    <property type="entry name" value="AdoMet_MTases"/>
    <property type="match status" value="1"/>
</dbReference>
<proteinExistence type="predicted"/>
<dbReference type="GO" id="GO:0008757">
    <property type="term" value="F:S-adenosylmethionine-dependent methyltransferase activity"/>
    <property type="evidence" value="ECO:0007669"/>
    <property type="project" value="InterPro"/>
</dbReference>
<dbReference type="OrthoDB" id="8915at2157"/>
<evidence type="ECO:0000256" key="1">
    <source>
        <dbReference type="ARBA" id="ARBA00022679"/>
    </source>
</evidence>
<dbReference type="AlphaFoldDB" id="A0A4D6HE77"/>
<keyword evidence="3" id="KW-0489">Methyltransferase</keyword>
<evidence type="ECO:0000259" key="2">
    <source>
        <dbReference type="Pfam" id="PF08241"/>
    </source>
</evidence>
<dbReference type="RefSeq" id="WP_049994911.1">
    <property type="nucleotide sequence ID" value="NZ_CP031310.1"/>
</dbReference>
<evidence type="ECO:0000313" key="3">
    <source>
        <dbReference type="EMBL" id="QCC51478.1"/>
    </source>
</evidence>
<dbReference type="Proteomes" id="UP000296706">
    <property type="component" value="Chromosome"/>
</dbReference>
<dbReference type="PANTHER" id="PTHR44068:SF11">
    <property type="entry name" value="GERANYL DIPHOSPHATE 2-C-METHYLTRANSFERASE"/>
    <property type="match status" value="1"/>
</dbReference>
<protein>
    <submittedName>
        <fullName evidence="3">Class I SAM-dependent methyltransferase</fullName>
    </submittedName>
</protein>
<organism evidence="3 4">
    <name type="scientific">Halapricum salinum</name>
    <dbReference type="NCBI Taxonomy" id="1457250"/>
    <lineage>
        <taxon>Archaea</taxon>
        <taxon>Methanobacteriati</taxon>
        <taxon>Methanobacteriota</taxon>
        <taxon>Stenosarchaea group</taxon>
        <taxon>Halobacteria</taxon>
        <taxon>Halobacteriales</taxon>
        <taxon>Haloarculaceae</taxon>
        <taxon>Halapricum</taxon>
    </lineage>
</organism>
<dbReference type="PANTHER" id="PTHR44068">
    <property type="entry name" value="ZGC:194242"/>
    <property type="match status" value="1"/>
</dbReference>
<dbReference type="Pfam" id="PF08241">
    <property type="entry name" value="Methyltransf_11"/>
    <property type="match status" value="1"/>
</dbReference>
<dbReference type="GeneID" id="39848119"/>
<dbReference type="InterPro" id="IPR029063">
    <property type="entry name" value="SAM-dependent_MTases_sf"/>
</dbReference>
<dbReference type="SUPFAM" id="SSF53335">
    <property type="entry name" value="S-adenosyl-L-methionine-dependent methyltransferases"/>
    <property type="match status" value="1"/>
</dbReference>
<reference evidence="3 4" key="1">
    <citation type="journal article" date="2019" name="Nat. Commun.">
        <title>A new type of DNA phosphorothioation-based antiviral system in archaea.</title>
        <authorList>
            <person name="Xiong L."/>
            <person name="Liu S."/>
            <person name="Chen S."/>
            <person name="Xiao Y."/>
            <person name="Zhu B."/>
            <person name="Gao Y."/>
            <person name="Zhang Y."/>
            <person name="Chen B."/>
            <person name="Luo J."/>
            <person name="Deng Z."/>
            <person name="Chen X."/>
            <person name="Wang L."/>
            <person name="Chen S."/>
        </authorList>
    </citation>
    <scope>NUCLEOTIDE SEQUENCE [LARGE SCALE GENOMIC DNA]</scope>
    <source>
        <strain evidence="3 4">CBA1105</strain>
    </source>
</reference>
<accession>A0A4D6HE77</accession>
<dbReference type="STRING" id="1457250.GCA_000755225_00982"/>
<dbReference type="KEGG" id="hsn:DV733_09600"/>
<sequence length="301" mass="32631">MTDRERADRLRAQFGEGTASGESNAAAIWEAFDLLLDTERFLNLGYSPWYLPHAVGSSQRRMALQLGRRLGHRLGYTAGVELLDVGCGRGGPSVDLLRTFGFDVTGVDLVGHNVELARRTAATERVDAGFLVGSATRLPVATDSVQVCVLVDAAPYISDKEALLSEVARVLEPGGVLAMSDLLQIEDADATAVERFTETWDMAPLTTLEHYREVVPECGFVARRYEDVTAHSVGRFGFWAELFLALSRTPLGAVADRVLGRAGVDLAAVTEQVEATRPALADLRHYVVTARLDDQEGIAGE</sequence>
<feature type="domain" description="Methyltransferase type 11" evidence="2">
    <location>
        <begin position="83"/>
        <end position="178"/>
    </location>
</feature>
<dbReference type="EMBL" id="CP031310">
    <property type="protein sequence ID" value="QCC51478.1"/>
    <property type="molecule type" value="Genomic_DNA"/>
</dbReference>